<keyword evidence="5" id="KW-0547">Nucleotide-binding</keyword>
<evidence type="ECO:0000313" key="12">
    <source>
        <dbReference type="EMBL" id="PFH47021.1"/>
    </source>
</evidence>
<dbReference type="InterPro" id="IPR057573">
    <property type="entry name" value="NOL9_N"/>
</dbReference>
<feature type="region of interest" description="Disordered" evidence="9">
    <location>
        <begin position="1"/>
        <end position="69"/>
    </location>
</feature>
<dbReference type="PANTHER" id="PTHR12755:SF3">
    <property type="entry name" value="POLYNUCLEOTIDE 5'-HYDROXYL-KINASE NOL9"/>
    <property type="match status" value="1"/>
</dbReference>
<proteinExistence type="inferred from homology"/>
<dbReference type="Pfam" id="PF16575">
    <property type="entry name" value="CLP1_P"/>
    <property type="match status" value="1"/>
</dbReference>
<evidence type="ECO:0000256" key="8">
    <source>
        <dbReference type="ARBA" id="ARBA00071212"/>
    </source>
</evidence>
<dbReference type="PANTHER" id="PTHR12755">
    <property type="entry name" value="CLEAVAGE/POLYADENYLATION FACTOR IA SUBUNIT CLP1P"/>
    <property type="match status" value="1"/>
</dbReference>
<evidence type="ECO:0000256" key="5">
    <source>
        <dbReference type="ARBA" id="ARBA00022741"/>
    </source>
</evidence>
<evidence type="ECO:0000256" key="2">
    <source>
        <dbReference type="ARBA" id="ARBA00018706"/>
    </source>
</evidence>
<sequence length="791" mass="86404">MLSAIAARKAAQAAARTNAESALESPTPAAEEHEEVEVVEPASVVGKRKLTDRPSGTRRRERQQKKKAKRYFLEDKADFRTQQDVIIVKSDSDSVSNSDVSDEYTDINLADEDELMGEVRAPPKRAWSPSMPVLDSSDEESIIEENESLSQSLPPRSLSTFHPIRGQNLFYVSPNQLSSLKVPQKNGTILKLSPEETICIAGTYMLTVLQGTISILGTLLTVSPKPHNIYAFKSSPLPVITAVSSESTLLQGTIPTELGISMPSGIVVMIQELQTGVEGLGRVCKVFHGVFDFARYEDQEDRQMLNVNGAYLLRNLGKDYEPYVLPTSWEKALENTSSTTAGGVYLVKGAKKSGKSTFARTLLNHLLNRFERVAYLECDLGQSEFTPAGMVALNIVNAPCFGPPFTHPTIPNAAHYIGATSPRSSPSHYLSCIQALFRSYELDVQTPIVSNIFSGSDDVTTDRILDTIPLVVNTMGWNKGLGADLTRKIQDTVQPSHVFEFVSSQTTENPDWRDESNQPPTFEPQVHTLLDPIIPSPSNPLHTRYTAADHRALNILSHLHAVLPSPSSPESDPSILSLEQLVATSWRTSLSLCSQPPYAVDWTKAIDRIVLVGSGTEDVVPSEVGRVLNGALVAVVTSWGDDMGPPERDLINPNGEDVPAPIPYNQGSSPPSPTSSTCLGLALIRSLSHFSPLAVPLGPTLGTSTELHLLTHIPPSLLHRGNGARVFVKGEIELPIWGMLDYSVGMRDDGWKSGVAGLEWSRVPYLRWGKGEGVGADKRRVRRNLMRKGQM</sequence>
<gene>
    <name evidence="12" type="ORF">AMATHDRAFT_153153</name>
</gene>
<dbReference type="GO" id="GO:0005524">
    <property type="term" value="F:ATP binding"/>
    <property type="evidence" value="ECO:0007669"/>
    <property type="project" value="UniProtKB-KW"/>
</dbReference>
<feature type="domain" description="Clp1 P-loop" evidence="10">
    <location>
        <begin position="349"/>
        <end position="501"/>
    </location>
</feature>
<feature type="region of interest" description="Disordered" evidence="9">
    <location>
        <begin position="654"/>
        <end position="673"/>
    </location>
</feature>
<protein>
    <recommendedName>
        <fullName evidence="3">Polynucleotide 5'-hydroxyl-kinase GRC3</fullName>
    </recommendedName>
    <alternativeName>
        <fullName evidence="8">Polynucleotide 5'-hydroxyl-kinase NOL9</fullName>
    </alternativeName>
    <alternativeName>
        <fullName evidence="2">Polynucleotide 5'-hydroxyl-kinase grc3</fullName>
    </alternativeName>
</protein>
<reference evidence="12 13" key="1">
    <citation type="submission" date="2014-02" db="EMBL/GenBank/DDBJ databases">
        <title>Transposable element dynamics among asymbiotic and ectomycorrhizal Amanita fungi.</title>
        <authorList>
            <consortium name="DOE Joint Genome Institute"/>
            <person name="Hess J."/>
            <person name="Skrede I."/>
            <person name="Wolfe B."/>
            <person name="LaButti K."/>
            <person name="Ohm R.A."/>
            <person name="Grigoriev I.V."/>
            <person name="Pringle A."/>
        </authorList>
    </citation>
    <scope>NUCLEOTIDE SEQUENCE [LARGE SCALE GENOMIC DNA]</scope>
    <source>
        <strain evidence="12 13">SKay4041</strain>
    </source>
</reference>
<dbReference type="GO" id="GO:0051731">
    <property type="term" value="F:polynucleotide 5'-hydroxyl-kinase activity"/>
    <property type="evidence" value="ECO:0007669"/>
    <property type="project" value="InterPro"/>
</dbReference>
<evidence type="ECO:0000256" key="7">
    <source>
        <dbReference type="ARBA" id="ARBA00022840"/>
    </source>
</evidence>
<dbReference type="InterPro" id="IPR027417">
    <property type="entry name" value="P-loop_NTPase"/>
</dbReference>
<evidence type="ECO:0000259" key="10">
    <source>
        <dbReference type="Pfam" id="PF16575"/>
    </source>
</evidence>
<evidence type="ECO:0000256" key="1">
    <source>
        <dbReference type="ARBA" id="ARBA00011003"/>
    </source>
</evidence>
<comment type="similarity">
    <text evidence="1">Belongs to the Clp1 family. NOL9/GRC3 subfamily.</text>
</comment>
<feature type="domain" description="NOL9 N-terminal" evidence="11">
    <location>
        <begin position="183"/>
        <end position="248"/>
    </location>
</feature>
<dbReference type="InterPro" id="IPR045116">
    <property type="entry name" value="Clp1/Grc3"/>
</dbReference>
<evidence type="ECO:0000256" key="3">
    <source>
        <dbReference type="ARBA" id="ARBA00019824"/>
    </source>
</evidence>
<evidence type="ECO:0000313" key="13">
    <source>
        <dbReference type="Proteomes" id="UP000242287"/>
    </source>
</evidence>
<accession>A0A2A9NFI7</accession>
<dbReference type="AlphaFoldDB" id="A0A2A9NFI7"/>
<feature type="compositionally biased region" description="Basic residues" evidence="9">
    <location>
        <begin position="46"/>
        <end position="69"/>
    </location>
</feature>
<dbReference type="STRING" id="703135.A0A2A9NFI7"/>
<dbReference type="EMBL" id="KZ302140">
    <property type="protein sequence ID" value="PFH47021.1"/>
    <property type="molecule type" value="Genomic_DNA"/>
</dbReference>
<dbReference type="OrthoDB" id="2405412at2759"/>
<organism evidence="12 13">
    <name type="scientific">Amanita thiersii Skay4041</name>
    <dbReference type="NCBI Taxonomy" id="703135"/>
    <lineage>
        <taxon>Eukaryota</taxon>
        <taxon>Fungi</taxon>
        <taxon>Dikarya</taxon>
        <taxon>Basidiomycota</taxon>
        <taxon>Agaricomycotina</taxon>
        <taxon>Agaricomycetes</taxon>
        <taxon>Agaricomycetidae</taxon>
        <taxon>Agaricales</taxon>
        <taxon>Pluteineae</taxon>
        <taxon>Amanitaceae</taxon>
        <taxon>Amanita</taxon>
    </lineage>
</organism>
<keyword evidence="6" id="KW-0418">Kinase</keyword>
<keyword evidence="7" id="KW-0067">ATP-binding</keyword>
<evidence type="ECO:0000256" key="6">
    <source>
        <dbReference type="ARBA" id="ARBA00022777"/>
    </source>
</evidence>
<dbReference type="Pfam" id="PF24419">
    <property type="entry name" value="Cupin_NOL9"/>
    <property type="match status" value="1"/>
</dbReference>
<dbReference type="Proteomes" id="UP000242287">
    <property type="component" value="Unassembled WGS sequence"/>
</dbReference>
<evidence type="ECO:0000259" key="11">
    <source>
        <dbReference type="Pfam" id="PF24419"/>
    </source>
</evidence>
<keyword evidence="4" id="KW-0808">Transferase</keyword>
<dbReference type="GO" id="GO:0005634">
    <property type="term" value="C:nucleus"/>
    <property type="evidence" value="ECO:0007669"/>
    <property type="project" value="TreeGrafter"/>
</dbReference>
<dbReference type="Gene3D" id="3.40.50.300">
    <property type="entry name" value="P-loop containing nucleotide triphosphate hydrolases"/>
    <property type="match status" value="1"/>
</dbReference>
<dbReference type="InterPro" id="IPR032319">
    <property type="entry name" value="CLP1_P"/>
</dbReference>
<evidence type="ECO:0000256" key="4">
    <source>
        <dbReference type="ARBA" id="ARBA00022679"/>
    </source>
</evidence>
<dbReference type="GO" id="GO:0000448">
    <property type="term" value="P:cleavage in ITS2 between 5.8S rRNA and LSU-rRNA of tricistronic rRNA transcript (SSU-rRNA, 5.8S rRNA, LSU-rRNA)"/>
    <property type="evidence" value="ECO:0007669"/>
    <property type="project" value="TreeGrafter"/>
</dbReference>
<keyword evidence="13" id="KW-1185">Reference proteome</keyword>
<evidence type="ECO:0000256" key="9">
    <source>
        <dbReference type="SAM" id="MobiDB-lite"/>
    </source>
</evidence>
<name>A0A2A9NFI7_9AGAR</name>
<feature type="compositionally biased region" description="Low complexity" evidence="9">
    <location>
        <begin position="1"/>
        <end position="29"/>
    </location>
</feature>